<evidence type="ECO:0000313" key="1">
    <source>
        <dbReference type="EMBL" id="ERK31658.1"/>
    </source>
</evidence>
<name>U2NR66_9CLOT</name>
<reference evidence="1 2" key="1">
    <citation type="journal article" date="2013" name="Genome Announc.">
        <title>Draft Genome Sequence of the Hydrogen- and Ethanol-Producing Bacterium Clostridium intestinale Strain URNW.</title>
        <authorList>
            <person name="Lal S."/>
            <person name="Ramachandran U."/>
            <person name="Zhang X."/>
            <person name="Sparling R."/>
            <person name="Levin D.B."/>
        </authorList>
    </citation>
    <scope>NUCLEOTIDE SEQUENCE [LARGE SCALE GENOMIC DNA]</scope>
    <source>
        <strain evidence="1 2">URNW</strain>
    </source>
</reference>
<dbReference type="AlphaFoldDB" id="U2NR66"/>
<keyword evidence="2" id="KW-1185">Reference proteome</keyword>
<dbReference type="PATRIC" id="fig|1294142.3.peg.1007"/>
<dbReference type="EMBL" id="APJA01000009">
    <property type="protein sequence ID" value="ERK31658.1"/>
    <property type="molecule type" value="Genomic_DNA"/>
</dbReference>
<evidence type="ECO:0000313" key="2">
    <source>
        <dbReference type="Proteomes" id="UP000016721"/>
    </source>
</evidence>
<proteinExistence type="predicted"/>
<protein>
    <submittedName>
        <fullName evidence="1">Uncharacterized protein</fullName>
    </submittedName>
</protein>
<accession>U2NR66</accession>
<organism evidence="1 2">
    <name type="scientific">Clostridium intestinale URNW</name>
    <dbReference type="NCBI Taxonomy" id="1294142"/>
    <lineage>
        <taxon>Bacteria</taxon>
        <taxon>Bacillati</taxon>
        <taxon>Bacillota</taxon>
        <taxon>Clostridia</taxon>
        <taxon>Eubacteriales</taxon>
        <taxon>Clostridiaceae</taxon>
        <taxon>Clostridium</taxon>
    </lineage>
</organism>
<dbReference type="STRING" id="1294142.CINTURNW_1007"/>
<dbReference type="RefSeq" id="WP_021801040.1">
    <property type="nucleotide sequence ID" value="NZ_KI273145.1"/>
</dbReference>
<comment type="caution">
    <text evidence="1">The sequence shown here is derived from an EMBL/GenBank/DDBJ whole genome shotgun (WGS) entry which is preliminary data.</text>
</comment>
<gene>
    <name evidence="1" type="ORF">CINTURNW_1007</name>
</gene>
<dbReference type="Proteomes" id="UP000016721">
    <property type="component" value="Unassembled WGS sequence"/>
</dbReference>
<sequence length="94" mass="10800">MGNILRLYLEVAKEAERLTLEGLEREAALRKAKEIFGIKKEVAEATTNKSFNNNITDIEKSFKYNIQDGQPYKEATGENIEIDPELIRDKLEEI</sequence>
<dbReference type="HOGENOM" id="CLU_2381106_0_0_9"/>